<gene>
    <name evidence="1" type="ORF">RM609_10330</name>
</gene>
<proteinExistence type="predicted"/>
<comment type="caution">
    <text evidence="1">The sequence shown here is derived from an EMBL/GenBank/DDBJ whole genome shotgun (WGS) entry which is preliminary data.</text>
</comment>
<keyword evidence="2" id="KW-1185">Reference proteome</keyword>
<dbReference type="Pfam" id="PF19680">
    <property type="entry name" value="DUF6182"/>
    <property type="match status" value="1"/>
</dbReference>
<reference evidence="1" key="1">
    <citation type="submission" date="2024-05" db="EMBL/GenBank/DDBJ databases">
        <title>30 novel species of actinomycetes from the DSMZ collection.</title>
        <authorList>
            <person name="Nouioui I."/>
        </authorList>
    </citation>
    <scope>NUCLEOTIDE SEQUENCE</scope>
    <source>
        <strain evidence="1">DSM 40473</strain>
    </source>
</reference>
<accession>A0ABU2SKP7</accession>
<dbReference type="Proteomes" id="UP001180531">
    <property type="component" value="Unassembled WGS sequence"/>
</dbReference>
<dbReference type="EMBL" id="JAVRFI010000005">
    <property type="protein sequence ID" value="MDT0449470.1"/>
    <property type="molecule type" value="Genomic_DNA"/>
</dbReference>
<dbReference type="RefSeq" id="WP_311609807.1">
    <property type="nucleotide sequence ID" value="NZ_JAVRFI010000005.1"/>
</dbReference>
<evidence type="ECO:0000313" key="1">
    <source>
        <dbReference type="EMBL" id="MDT0449470.1"/>
    </source>
</evidence>
<sequence>MNPVQHHLREIAAARLTAVRPDLATRHDLATLEGLLAARADITTTGGEEAVLVAAVVHRFDLAQWIRSTCRFTLGLDPVQAEAWQRSFTRTIFLAGNPLHLQDRFSFAGIADDASAAWTPPAPAAATTSLRRLLRLFTGSARLPGRSEITVEIPTAPRPAIHSSAHRPSTHRPPAHRVLYLAAADCTVADALVHLNHVLAEGVLDGLIAPGDRLTVRFLPRLAGVLGELEQVRVVTDARFPDRLMAAAGLSTAGG</sequence>
<protein>
    <submittedName>
        <fullName evidence="1">DUF6182 family protein</fullName>
    </submittedName>
</protein>
<name>A0ABU2SKP7_9ACTN</name>
<organism evidence="1 2">
    <name type="scientific">Streptomyces hesseae</name>
    <dbReference type="NCBI Taxonomy" id="3075519"/>
    <lineage>
        <taxon>Bacteria</taxon>
        <taxon>Bacillati</taxon>
        <taxon>Actinomycetota</taxon>
        <taxon>Actinomycetes</taxon>
        <taxon>Kitasatosporales</taxon>
        <taxon>Streptomycetaceae</taxon>
        <taxon>Streptomyces</taxon>
    </lineage>
</organism>
<dbReference type="InterPro" id="IPR045754">
    <property type="entry name" value="DUF6182"/>
</dbReference>
<evidence type="ECO:0000313" key="2">
    <source>
        <dbReference type="Proteomes" id="UP001180531"/>
    </source>
</evidence>